<protein>
    <submittedName>
        <fullName evidence="1">METTL5 family protein</fullName>
    </submittedName>
</protein>
<dbReference type="PANTHER" id="PTHR23290">
    <property type="entry name" value="RRNA N6-ADENOSINE-METHYLTRANSFERASE METTL5"/>
    <property type="match status" value="1"/>
</dbReference>
<dbReference type="CDD" id="cd02440">
    <property type="entry name" value="AdoMet_MTases"/>
    <property type="match status" value="1"/>
</dbReference>
<dbReference type="Proteomes" id="UP001074446">
    <property type="component" value="Unassembled WGS sequence"/>
</dbReference>
<proteinExistence type="predicted"/>
<evidence type="ECO:0000313" key="3">
    <source>
        <dbReference type="Proteomes" id="UP001068021"/>
    </source>
</evidence>
<dbReference type="RefSeq" id="WP_048080015.1">
    <property type="nucleotide sequence ID" value="NZ_JAPVER010000018.1"/>
</dbReference>
<organism evidence="1 3">
    <name type="scientific">Methanobacterium veterum</name>
    <dbReference type="NCBI Taxonomy" id="408577"/>
    <lineage>
        <taxon>Archaea</taxon>
        <taxon>Methanobacteriati</taxon>
        <taxon>Methanobacteriota</taxon>
        <taxon>Methanomada group</taxon>
        <taxon>Methanobacteria</taxon>
        <taxon>Methanobacteriales</taxon>
        <taxon>Methanobacteriaceae</taxon>
        <taxon>Methanobacterium</taxon>
    </lineage>
</organism>
<dbReference type="SUPFAM" id="SSF53335">
    <property type="entry name" value="S-adenosyl-L-methionine-dependent methyltransferases"/>
    <property type="match status" value="1"/>
</dbReference>
<evidence type="ECO:0000313" key="2">
    <source>
        <dbReference type="EMBL" id="MCZ3372427.1"/>
    </source>
</evidence>
<dbReference type="PANTHER" id="PTHR23290:SF0">
    <property type="entry name" value="RRNA N6-ADENOSINE-METHYLTRANSFERASE METTL5"/>
    <property type="match status" value="1"/>
</dbReference>
<keyword evidence="3" id="KW-1185">Reference proteome</keyword>
<dbReference type="Gene3D" id="3.40.50.150">
    <property type="entry name" value="Vaccinia Virus protein VP39"/>
    <property type="match status" value="1"/>
</dbReference>
<dbReference type="Pfam" id="PF06325">
    <property type="entry name" value="PrmA"/>
    <property type="match status" value="1"/>
</dbReference>
<dbReference type="AlphaFoldDB" id="A0A9E4ZW11"/>
<dbReference type="Proteomes" id="UP001068021">
    <property type="component" value="Unassembled WGS sequence"/>
</dbReference>
<comment type="caution">
    <text evidence="1">The sequence shown here is derived from an EMBL/GenBank/DDBJ whole genome shotgun (WGS) entry which is preliminary data.</text>
</comment>
<name>A0A9E4ZW11_9EURY</name>
<dbReference type="EMBL" id="JAPVES010000030">
    <property type="protein sequence ID" value="MCZ3372427.1"/>
    <property type="molecule type" value="Genomic_DNA"/>
</dbReference>
<reference evidence="1" key="1">
    <citation type="submission" date="2022-12" db="EMBL/GenBank/DDBJ databases">
        <title>Reclassification of two methanogenic archaea species isolated from the Kolyma lowland permafrost.</title>
        <authorList>
            <person name="Trubitsyn V.E."/>
            <person name="Rivkina E.M."/>
            <person name="Shcherbakova V.A."/>
        </authorList>
    </citation>
    <scope>NUCLEOTIDE SEQUENCE</scope>
    <source>
        <strain evidence="1">M2</strain>
        <strain evidence="2">MK4</strain>
    </source>
</reference>
<evidence type="ECO:0000313" key="1">
    <source>
        <dbReference type="EMBL" id="MCZ3364673.1"/>
    </source>
</evidence>
<sequence length="212" mass="24013">MSKKVTITKKRHLEMMLQQIPPHKSPKVHLEQYTTPSNIASDILWNAYSLGDIKDKKVIDLGCGTGIFAIGSVLLGAREVTGVDIDPGALEIARTQASKMGVEDDMEFISRDIQDFAGNADTVIQNPPFGAQKTKRKEADRIFMTKSMEIAPVVYSFHILETEPFVERFFNKLGGCITHKFSYSFPIPRTYHFHEKEKIDIDVIVLRIQKKE</sequence>
<gene>
    <name evidence="2" type="ORF">O3H35_07265</name>
    <name evidence="1" type="ORF">O3H54_02150</name>
</gene>
<dbReference type="InterPro" id="IPR029063">
    <property type="entry name" value="SAM-dependent_MTases_sf"/>
</dbReference>
<accession>A0A9E4ZW11</accession>
<dbReference type="InterPro" id="IPR051720">
    <property type="entry name" value="rRNA_MeTrfase/Polyamine_Synth"/>
</dbReference>
<dbReference type="EMBL" id="JAPVER010000018">
    <property type="protein sequence ID" value="MCZ3364673.1"/>
    <property type="molecule type" value="Genomic_DNA"/>
</dbReference>
<dbReference type="GO" id="GO:0016740">
    <property type="term" value="F:transferase activity"/>
    <property type="evidence" value="ECO:0007669"/>
    <property type="project" value="UniProtKB-ARBA"/>
</dbReference>